<evidence type="ECO:0000256" key="1">
    <source>
        <dbReference type="SAM" id="MobiDB-lite"/>
    </source>
</evidence>
<name>A0AAW2F2K5_9HYME</name>
<dbReference type="Proteomes" id="UP001430953">
    <property type="component" value="Unassembled WGS sequence"/>
</dbReference>
<evidence type="ECO:0000313" key="3">
    <source>
        <dbReference type="Proteomes" id="UP001430953"/>
    </source>
</evidence>
<feature type="region of interest" description="Disordered" evidence="1">
    <location>
        <begin position="16"/>
        <end position="46"/>
    </location>
</feature>
<proteinExistence type="predicted"/>
<reference evidence="2 3" key="1">
    <citation type="submission" date="2023-03" db="EMBL/GenBank/DDBJ databases">
        <title>High recombination rates correlate with genetic variation in Cardiocondyla obscurior ants.</title>
        <authorList>
            <person name="Errbii M."/>
        </authorList>
    </citation>
    <scope>NUCLEOTIDE SEQUENCE [LARGE SCALE GENOMIC DNA]</scope>
    <source>
        <strain evidence="2">Alpha-2009</strain>
        <tissue evidence="2">Whole body</tissue>
    </source>
</reference>
<dbReference type="EMBL" id="JADYXP020000016">
    <property type="protein sequence ID" value="KAL0108162.1"/>
    <property type="molecule type" value="Genomic_DNA"/>
</dbReference>
<accession>A0AAW2F2K5</accession>
<keyword evidence="3" id="KW-1185">Reference proteome</keyword>
<evidence type="ECO:0000313" key="2">
    <source>
        <dbReference type="EMBL" id="KAL0108162.1"/>
    </source>
</evidence>
<protein>
    <submittedName>
        <fullName evidence="2">Uncharacterized protein</fullName>
    </submittedName>
</protein>
<comment type="caution">
    <text evidence="2">The sequence shown here is derived from an EMBL/GenBank/DDBJ whole genome shotgun (WGS) entry which is preliminary data.</text>
</comment>
<dbReference type="AlphaFoldDB" id="A0AAW2F2K5"/>
<gene>
    <name evidence="2" type="ORF">PUN28_015034</name>
</gene>
<sequence length="125" mass="14015">MRSNVISRCSSKKNSLAFETQKRKPTISHTSTRLLSPERRSPFLPSRSAPVSPFFSRGTGPASLCCRARLACTLNENFEQSFFLQPAYNVRTRSRLLVLGSVVTQRWSSGSATNSREPRAVLRTH</sequence>
<organism evidence="2 3">
    <name type="scientific">Cardiocondyla obscurior</name>
    <dbReference type="NCBI Taxonomy" id="286306"/>
    <lineage>
        <taxon>Eukaryota</taxon>
        <taxon>Metazoa</taxon>
        <taxon>Ecdysozoa</taxon>
        <taxon>Arthropoda</taxon>
        <taxon>Hexapoda</taxon>
        <taxon>Insecta</taxon>
        <taxon>Pterygota</taxon>
        <taxon>Neoptera</taxon>
        <taxon>Endopterygota</taxon>
        <taxon>Hymenoptera</taxon>
        <taxon>Apocrita</taxon>
        <taxon>Aculeata</taxon>
        <taxon>Formicoidea</taxon>
        <taxon>Formicidae</taxon>
        <taxon>Myrmicinae</taxon>
        <taxon>Cardiocondyla</taxon>
    </lineage>
</organism>